<sequence length="81" mass="9315">MQSVPTCLGLRTVMFIRWFSTLPLDSSLRGINEGWNAFLVLPTSSPACRFFGNFELIQHEAVITHDLHSDPYRLPWSTFFP</sequence>
<keyword evidence="2" id="KW-1185">Reference proteome</keyword>
<reference evidence="1 2" key="1">
    <citation type="journal article" date="2018" name="Science">
        <title>The opium poppy genome and morphinan production.</title>
        <authorList>
            <person name="Guo L."/>
            <person name="Winzer T."/>
            <person name="Yang X."/>
            <person name="Li Y."/>
            <person name="Ning Z."/>
            <person name="He Z."/>
            <person name="Teodor R."/>
            <person name="Lu Y."/>
            <person name="Bowser T.A."/>
            <person name="Graham I.A."/>
            <person name="Ye K."/>
        </authorList>
    </citation>
    <scope>NUCLEOTIDE SEQUENCE [LARGE SCALE GENOMIC DNA]</scope>
    <source>
        <strain evidence="2">cv. HN1</strain>
        <tissue evidence="1">Leaves</tissue>
    </source>
</reference>
<dbReference type="AlphaFoldDB" id="A0A4Y7JEG8"/>
<dbReference type="Proteomes" id="UP000316621">
    <property type="component" value="Chromosome 4"/>
</dbReference>
<evidence type="ECO:0000313" key="2">
    <source>
        <dbReference type="Proteomes" id="UP000316621"/>
    </source>
</evidence>
<protein>
    <submittedName>
        <fullName evidence="1">Uncharacterized protein</fullName>
    </submittedName>
</protein>
<name>A0A4Y7JEG8_PAPSO</name>
<organism evidence="1 2">
    <name type="scientific">Papaver somniferum</name>
    <name type="common">Opium poppy</name>
    <dbReference type="NCBI Taxonomy" id="3469"/>
    <lineage>
        <taxon>Eukaryota</taxon>
        <taxon>Viridiplantae</taxon>
        <taxon>Streptophyta</taxon>
        <taxon>Embryophyta</taxon>
        <taxon>Tracheophyta</taxon>
        <taxon>Spermatophyta</taxon>
        <taxon>Magnoliopsida</taxon>
        <taxon>Ranunculales</taxon>
        <taxon>Papaveraceae</taxon>
        <taxon>Papaveroideae</taxon>
        <taxon>Papaver</taxon>
    </lineage>
</organism>
<accession>A0A4Y7JEG8</accession>
<dbReference type="EMBL" id="CM010718">
    <property type="protein sequence ID" value="RZC58149.1"/>
    <property type="molecule type" value="Genomic_DNA"/>
</dbReference>
<proteinExistence type="predicted"/>
<dbReference type="Gramene" id="RZC58149">
    <property type="protein sequence ID" value="RZC58149"/>
    <property type="gene ID" value="C5167_005449"/>
</dbReference>
<gene>
    <name evidence="1" type="ORF">C5167_005449</name>
</gene>
<evidence type="ECO:0000313" key="1">
    <source>
        <dbReference type="EMBL" id="RZC58149.1"/>
    </source>
</evidence>